<accession>A0A2P8FIF3</accession>
<dbReference type="GO" id="GO:0016020">
    <property type="term" value="C:membrane"/>
    <property type="evidence" value="ECO:0007669"/>
    <property type="project" value="UniProtKB-SubCell"/>
</dbReference>
<evidence type="ECO:0000313" key="8">
    <source>
        <dbReference type="Proteomes" id="UP000241964"/>
    </source>
</evidence>
<organism evidence="7 8">
    <name type="scientific">Dyadobacter jiangsuensis</name>
    <dbReference type="NCBI Taxonomy" id="1591085"/>
    <lineage>
        <taxon>Bacteria</taxon>
        <taxon>Pseudomonadati</taxon>
        <taxon>Bacteroidota</taxon>
        <taxon>Cytophagia</taxon>
        <taxon>Cytophagales</taxon>
        <taxon>Spirosomataceae</taxon>
        <taxon>Dyadobacter</taxon>
    </lineage>
</organism>
<comment type="subcellular location">
    <subcellularLocation>
        <location evidence="1">Membrane</location>
        <topology evidence="1">Single-pass membrane protein</topology>
    </subcellularLocation>
</comment>
<evidence type="ECO:0000256" key="1">
    <source>
        <dbReference type="ARBA" id="ARBA00004167"/>
    </source>
</evidence>
<evidence type="ECO:0000256" key="5">
    <source>
        <dbReference type="SAM" id="Coils"/>
    </source>
</evidence>
<dbReference type="EMBL" id="PYAS01000021">
    <property type="protein sequence ID" value="PSL21509.1"/>
    <property type="molecule type" value="Genomic_DNA"/>
</dbReference>
<name>A0A2P8FIF3_9BACT</name>
<keyword evidence="5" id="KW-0175">Coiled coil</keyword>
<dbReference type="PANTHER" id="PTHR30386:SF26">
    <property type="entry name" value="TRANSPORT PROTEIN COMB"/>
    <property type="match status" value="1"/>
</dbReference>
<keyword evidence="2 6" id="KW-0812">Transmembrane</keyword>
<protein>
    <submittedName>
        <fullName evidence="7">HlyD family secretion protein</fullName>
    </submittedName>
</protein>
<evidence type="ECO:0000256" key="4">
    <source>
        <dbReference type="ARBA" id="ARBA00023136"/>
    </source>
</evidence>
<dbReference type="InterPro" id="IPR050739">
    <property type="entry name" value="MFP"/>
</dbReference>
<evidence type="ECO:0000256" key="6">
    <source>
        <dbReference type="SAM" id="Phobius"/>
    </source>
</evidence>
<dbReference type="OrthoDB" id="7057889at2"/>
<dbReference type="AlphaFoldDB" id="A0A2P8FIF3"/>
<keyword evidence="4 6" id="KW-0472">Membrane</keyword>
<evidence type="ECO:0000256" key="2">
    <source>
        <dbReference type="ARBA" id="ARBA00022692"/>
    </source>
</evidence>
<dbReference type="Proteomes" id="UP000241964">
    <property type="component" value="Unassembled WGS sequence"/>
</dbReference>
<feature type="transmembrane region" description="Helical" evidence="6">
    <location>
        <begin position="25"/>
        <end position="47"/>
    </location>
</feature>
<dbReference type="RefSeq" id="WP_106599197.1">
    <property type="nucleotide sequence ID" value="NZ_PYAS01000021.1"/>
</dbReference>
<feature type="coiled-coil region" evidence="5">
    <location>
        <begin position="171"/>
        <end position="202"/>
    </location>
</feature>
<proteinExistence type="predicted"/>
<keyword evidence="8" id="KW-1185">Reference proteome</keyword>
<evidence type="ECO:0000313" key="7">
    <source>
        <dbReference type="EMBL" id="PSL21509.1"/>
    </source>
</evidence>
<dbReference type="PANTHER" id="PTHR30386">
    <property type="entry name" value="MEMBRANE FUSION SUBUNIT OF EMRAB-TOLC MULTIDRUG EFFLUX PUMP"/>
    <property type="match status" value="1"/>
</dbReference>
<gene>
    <name evidence="7" type="ORF">CLV60_1213</name>
</gene>
<evidence type="ECO:0000256" key="3">
    <source>
        <dbReference type="ARBA" id="ARBA00022989"/>
    </source>
</evidence>
<keyword evidence="3 6" id="KW-1133">Transmembrane helix</keyword>
<sequence>MKETIFKEVRSEEVHEIIDRPPHWMLNWGMTMFFIVVVLLVVGSWVIKFPDVVNASFTLTAKDAPRHVIVRSDGRIAKILVRDNDVVTRGSNIAFLESTADHVQVLELAMLIDKLESSVDNNYWKFLEGQSIHKFKELGEIQQDYEVFQKRMLELTTVLRGGLFEKKRLLLDRDLADLQLLEDNLEEQLRLQTEDLKLAREEFRIQEKLQNERVISPLEFNREKAKLLTKEMPLKNATSALIQNRAVQTAKSREILELANVVAEQKASFRHALQTFRSVIESWKQRYVVSAPITGKVSFSGPWQEQQYLHAGQEFLTIEPGGNQYQGLVRIAQASVGKLQRGQRVMIKLNGFPFREYGMVEGVLSQLSVVPGSDSVYWGFVQLPNNLTTLYGKKLEYRNGLTGTAEIITSDRRLTERLISNIRNGKSI</sequence>
<dbReference type="PRINTS" id="PR01490">
    <property type="entry name" value="RTXTOXIND"/>
</dbReference>
<comment type="caution">
    <text evidence="7">The sequence shown here is derived from an EMBL/GenBank/DDBJ whole genome shotgun (WGS) entry which is preliminary data.</text>
</comment>
<reference evidence="7 8" key="1">
    <citation type="submission" date="2018-03" db="EMBL/GenBank/DDBJ databases">
        <title>Genomic Encyclopedia of Archaeal and Bacterial Type Strains, Phase II (KMG-II): from individual species to whole genera.</title>
        <authorList>
            <person name="Goeker M."/>
        </authorList>
    </citation>
    <scope>NUCLEOTIDE SEQUENCE [LARGE SCALE GENOMIC DNA]</scope>
    <source>
        <strain evidence="7 8">DSM 29057</strain>
    </source>
</reference>